<gene>
    <name evidence="1" type="ORF">CS063_11220</name>
</gene>
<evidence type="ECO:0000313" key="2">
    <source>
        <dbReference type="Proteomes" id="UP000224460"/>
    </source>
</evidence>
<dbReference type="EMBL" id="PEDL01000012">
    <property type="protein sequence ID" value="PHV70233.1"/>
    <property type="molecule type" value="Genomic_DNA"/>
</dbReference>
<protein>
    <submittedName>
        <fullName evidence="1">Altronate oxidoreductase</fullName>
        <ecNumber evidence="1">1.1.1.58</ecNumber>
    </submittedName>
</protein>
<proteinExistence type="predicted"/>
<name>A0AC61DB07_9FIRM</name>
<comment type="caution">
    <text evidence="1">The sequence shown here is derived from an EMBL/GenBank/DDBJ whole genome shotgun (WGS) entry which is preliminary data.</text>
</comment>
<dbReference type="Proteomes" id="UP000224460">
    <property type="component" value="Unassembled WGS sequence"/>
</dbReference>
<dbReference type="EC" id="1.1.1.58" evidence="1"/>
<sequence length="498" mass="56072">MERLNYQTLEQLGSKDYILKDAPERVLQFGEGNFLRGFVNYFIDVLNEKKGFNSKVVVVQPIAQGLADMLNEQDGLYTLYLRGFENGEKVNARRLISCISRAINPYAQPAAFLENAKNPDLRFIVSNTTEAGITYIAEDKLEDEMPSSFPAKLTKLMYERFKVFGTEKGKGFVILSCELIDNNGAELKKCVEKYADSWNLGDDFKAWLDAENIFCSTLVDRIVTGYPRNEAAALCEENGYEDKLIDTAEVFGFWVIEGPQSLYEELPIKGTDLPIMITDDHTPYKKRKVRILNGAHTSMVLAAYLAGEDIVRDCMHDETIVSFMSNTLFNEIIPTLTLPEEELMSFANATIERFKNPFIDHALLAISLNSVSKWRARVLPSMKGYIEKFGKLPENIVFSFAALMAFYTGTEIREGALIGNRNGEEYKISDDMPVLEYCAANSTTLSVEDFVKGFAANETFFGEDLTKYDGFAEAVASYLAVIRTDGMRKVLEELVKGE</sequence>
<organism evidence="1 2">
    <name type="scientific">Sporanaerobium hydrogeniformans</name>
    <dbReference type="NCBI Taxonomy" id="3072179"/>
    <lineage>
        <taxon>Bacteria</taxon>
        <taxon>Bacillati</taxon>
        <taxon>Bacillota</taxon>
        <taxon>Clostridia</taxon>
        <taxon>Lachnospirales</taxon>
        <taxon>Lachnospiraceae</taxon>
        <taxon>Sporanaerobium</taxon>
    </lineage>
</organism>
<keyword evidence="2" id="KW-1185">Reference proteome</keyword>
<evidence type="ECO:0000313" key="1">
    <source>
        <dbReference type="EMBL" id="PHV70233.1"/>
    </source>
</evidence>
<reference evidence="1" key="1">
    <citation type="submission" date="2017-10" db="EMBL/GenBank/DDBJ databases">
        <title>Genome sequence of cellulolytic Lachnospiraceae bacterium XHS1971 isolated from hotspring sediment.</title>
        <authorList>
            <person name="Vasudevan G."/>
            <person name="Joshi A.J."/>
            <person name="Hivarkar S."/>
            <person name="Lanjekar V.B."/>
            <person name="Dhakephalkar P.K."/>
            <person name="Dagar S."/>
        </authorList>
    </citation>
    <scope>NUCLEOTIDE SEQUENCE</scope>
    <source>
        <strain evidence="1">XHS1971</strain>
    </source>
</reference>
<keyword evidence="1" id="KW-0560">Oxidoreductase</keyword>
<accession>A0AC61DB07</accession>